<keyword evidence="1 5" id="KW-0547">Nucleotide-binding</keyword>
<dbReference type="SMART" id="SM00382">
    <property type="entry name" value="AAA"/>
    <property type="match status" value="1"/>
</dbReference>
<dbReference type="Gene3D" id="1.10.8.60">
    <property type="match status" value="1"/>
</dbReference>
<organism evidence="7">
    <name type="scientific">Thermogemmatispora argillosa</name>
    <dbReference type="NCBI Taxonomy" id="2045280"/>
    <lineage>
        <taxon>Bacteria</taxon>
        <taxon>Bacillati</taxon>
        <taxon>Chloroflexota</taxon>
        <taxon>Ktedonobacteria</taxon>
        <taxon>Thermogemmatisporales</taxon>
        <taxon>Thermogemmatisporaceae</taxon>
        <taxon>Thermogemmatispora</taxon>
    </lineage>
</organism>
<keyword evidence="4" id="KW-0802">TPR repeat</keyword>
<dbReference type="InterPro" id="IPR041569">
    <property type="entry name" value="AAA_lid_3"/>
</dbReference>
<dbReference type="InterPro" id="IPR050168">
    <property type="entry name" value="AAA_ATPase_domain"/>
</dbReference>
<sequence>MTYQEDNRTIDALKEALVASPENVPLRRYLAELLLSQGRIDEAIEQFQAILERGNDHASRVGLGRAYYQRGDFARAEQFLQAALAQQATPELYLLLSKNAFACKEYQRAADYYEQALSADEELRDSSYEEELAREGIVIRGKLRLLRFAGTAESAEVGQEQVEQPTLTFQDVGGLEDVKEQIRLQIIHPLQHPDLFRRFGRRLGGGILLYGPPGCGKTFLVRAAAGESHCHFINITIHDILDMYIGNSEKNLHRIFELARRNRPALVFIDELDALGRSRQQWRSYDLRTLTNQLLLELDSMAADNSEIFVVGATNSPWFVDSSLRRPGRFDRVLFVPPPDLEARCEILRIHLLDKPSENIDYQQIARRMEKFSGADIRAVCERATDAVLSEVLRTGQPRPLRTSDLLAALKQVRPSTLEWFATAKNYATYSNEGGLYDDVVQFLQKTKW</sequence>
<proteinExistence type="inferred from homology"/>
<evidence type="ECO:0000256" key="5">
    <source>
        <dbReference type="RuleBase" id="RU003651"/>
    </source>
</evidence>
<name>A0A455T347_9CHLR</name>
<dbReference type="Pfam" id="PF14559">
    <property type="entry name" value="TPR_19"/>
    <property type="match status" value="1"/>
</dbReference>
<dbReference type="Pfam" id="PF13432">
    <property type="entry name" value="TPR_16"/>
    <property type="match status" value="1"/>
</dbReference>
<dbReference type="SMART" id="SM00028">
    <property type="entry name" value="TPR"/>
    <property type="match status" value="3"/>
</dbReference>
<dbReference type="FunFam" id="3.40.50.300:FF:001025">
    <property type="entry name" value="ATPase family, AAA domain-containing 2B"/>
    <property type="match status" value="1"/>
</dbReference>
<protein>
    <recommendedName>
        <fullName evidence="6">AAA+ ATPase domain-containing protein</fullName>
    </recommendedName>
</protein>
<keyword evidence="3" id="KW-0175">Coiled coil</keyword>
<dbReference type="Pfam" id="PF00004">
    <property type="entry name" value="AAA"/>
    <property type="match status" value="1"/>
</dbReference>
<dbReference type="SUPFAM" id="SSF52540">
    <property type="entry name" value="P-loop containing nucleoside triphosphate hydrolases"/>
    <property type="match status" value="1"/>
</dbReference>
<comment type="similarity">
    <text evidence="5">Belongs to the AAA ATPase family.</text>
</comment>
<dbReference type="InterPro" id="IPR003959">
    <property type="entry name" value="ATPase_AAA_core"/>
</dbReference>
<dbReference type="AlphaFoldDB" id="A0A455T347"/>
<reference evidence="7" key="1">
    <citation type="submission" date="2018-12" db="EMBL/GenBank/DDBJ databases">
        <title>Novel natural products biosynthetic potential of the class Ktedonobacteria.</title>
        <authorList>
            <person name="Zheng Y."/>
            <person name="Saitou A."/>
            <person name="Wang C.M."/>
            <person name="Toyoda A."/>
            <person name="Minakuchi Y."/>
            <person name="Sekiguchi Y."/>
            <person name="Ueda K."/>
            <person name="Takano H."/>
            <person name="Sakai Y."/>
            <person name="Yokota A."/>
            <person name="Yabe S."/>
        </authorList>
    </citation>
    <scope>NUCLEOTIDE SEQUENCE</scope>
    <source>
        <strain evidence="7">A3-2</strain>
    </source>
</reference>
<feature type="domain" description="AAA+ ATPase" evidence="6">
    <location>
        <begin position="203"/>
        <end position="340"/>
    </location>
</feature>
<evidence type="ECO:0000256" key="4">
    <source>
        <dbReference type="PROSITE-ProRule" id="PRU00339"/>
    </source>
</evidence>
<dbReference type="GO" id="GO:0005524">
    <property type="term" value="F:ATP binding"/>
    <property type="evidence" value="ECO:0007669"/>
    <property type="project" value="UniProtKB-KW"/>
</dbReference>
<dbReference type="GO" id="GO:0016887">
    <property type="term" value="F:ATP hydrolysis activity"/>
    <property type="evidence" value="ECO:0007669"/>
    <property type="project" value="InterPro"/>
</dbReference>
<dbReference type="SUPFAM" id="SSF48452">
    <property type="entry name" value="TPR-like"/>
    <property type="match status" value="1"/>
</dbReference>
<keyword evidence="2 5" id="KW-0067">ATP-binding</keyword>
<evidence type="ECO:0000313" key="7">
    <source>
        <dbReference type="EMBL" id="BBH95043.1"/>
    </source>
</evidence>
<dbReference type="Gene3D" id="3.40.50.300">
    <property type="entry name" value="P-loop containing nucleotide triphosphate hydrolases"/>
    <property type="match status" value="1"/>
</dbReference>
<dbReference type="InterPro" id="IPR003593">
    <property type="entry name" value="AAA+_ATPase"/>
</dbReference>
<evidence type="ECO:0000256" key="2">
    <source>
        <dbReference type="ARBA" id="ARBA00022840"/>
    </source>
</evidence>
<dbReference type="InterPro" id="IPR027417">
    <property type="entry name" value="P-loop_NTPase"/>
</dbReference>
<dbReference type="Pfam" id="PF17862">
    <property type="entry name" value="AAA_lid_3"/>
    <property type="match status" value="1"/>
</dbReference>
<dbReference type="PANTHER" id="PTHR23077">
    <property type="entry name" value="AAA-FAMILY ATPASE"/>
    <property type="match status" value="1"/>
</dbReference>
<evidence type="ECO:0000256" key="1">
    <source>
        <dbReference type="ARBA" id="ARBA00022741"/>
    </source>
</evidence>
<accession>A0A455T347</accession>
<dbReference type="PROSITE" id="PS50005">
    <property type="entry name" value="TPR"/>
    <property type="match status" value="1"/>
</dbReference>
<gene>
    <name evidence="7" type="ORF">KTA_32420</name>
</gene>
<dbReference type="PROSITE" id="PS00674">
    <property type="entry name" value="AAA"/>
    <property type="match status" value="1"/>
</dbReference>
<feature type="repeat" description="TPR" evidence="4">
    <location>
        <begin position="90"/>
        <end position="123"/>
    </location>
</feature>
<dbReference type="InterPro" id="IPR019734">
    <property type="entry name" value="TPR_rpt"/>
</dbReference>
<dbReference type="PANTHER" id="PTHR23077:SF171">
    <property type="entry name" value="NUCLEAR VALOSIN-CONTAINING PROTEIN-LIKE"/>
    <property type="match status" value="1"/>
</dbReference>
<dbReference type="InterPro" id="IPR003960">
    <property type="entry name" value="ATPase_AAA_CS"/>
</dbReference>
<dbReference type="InterPro" id="IPR011990">
    <property type="entry name" value="TPR-like_helical_dom_sf"/>
</dbReference>
<evidence type="ECO:0000259" key="6">
    <source>
        <dbReference type="SMART" id="SM00382"/>
    </source>
</evidence>
<evidence type="ECO:0000256" key="3">
    <source>
        <dbReference type="ARBA" id="ARBA00023054"/>
    </source>
</evidence>
<dbReference type="EMBL" id="AP019377">
    <property type="protein sequence ID" value="BBH95043.1"/>
    <property type="molecule type" value="Genomic_DNA"/>
</dbReference>
<dbReference type="Gene3D" id="1.25.40.10">
    <property type="entry name" value="Tetratricopeptide repeat domain"/>
    <property type="match status" value="1"/>
</dbReference>